<dbReference type="EMBL" id="LDOU01000019">
    <property type="protein sequence ID" value="KLV06832.1"/>
    <property type="molecule type" value="Genomic_DNA"/>
</dbReference>
<sequence>MNQVNSKNGVKWYGAGWLALALMLSGCGEPAQDSQSSPAPGADQVSSPEQANGLEQANTPEQDVPESTGQPDAAAETSSNEKADDNQVGGDSDEHGCKASAGYSWCESTQQCERPWELAEKVGFENTAEAFEEYCEAPSEQ</sequence>
<gene>
    <name evidence="2" type="ORF">ABT57_18015</name>
</gene>
<evidence type="ECO:0000313" key="2">
    <source>
        <dbReference type="EMBL" id="KLV06832.1"/>
    </source>
</evidence>
<feature type="region of interest" description="Disordered" evidence="1">
    <location>
        <begin position="27"/>
        <end position="100"/>
    </location>
</feature>
<evidence type="ECO:0000256" key="1">
    <source>
        <dbReference type="SAM" id="MobiDB-lite"/>
    </source>
</evidence>
<accession>A0A0J1JX17</accession>
<dbReference type="RefSeq" id="WP_047886661.1">
    <property type="nucleotide sequence ID" value="NZ_LDOU01000019.1"/>
</dbReference>
<evidence type="ECO:0000313" key="3">
    <source>
        <dbReference type="Proteomes" id="UP000035909"/>
    </source>
</evidence>
<reference evidence="2 3" key="1">
    <citation type="submission" date="2015-05" db="EMBL/GenBank/DDBJ databases">
        <title>Photobacterium galathea sp. nov.</title>
        <authorList>
            <person name="Machado H."/>
            <person name="Gram L."/>
        </authorList>
    </citation>
    <scope>NUCLEOTIDE SEQUENCE [LARGE SCALE GENOMIC DNA]</scope>
    <source>
        <strain evidence="2 3">DSM 22954</strain>
    </source>
</reference>
<evidence type="ECO:0008006" key="4">
    <source>
        <dbReference type="Google" id="ProtNLM"/>
    </source>
</evidence>
<dbReference type="AlphaFoldDB" id="A0A0J1JX17"/>
<comment type="caution">
    <text evidence="2">The sequence shown here is derived from an EMBL/GenBank/DDBJ whole genome shotgun (WGS) entry which is preliminary data.</text>
</comment>
<dbReference type="Proteomes" id="UP000035909">
    <property type="component" value="Unassembled WGS sequence"/>
</dbReference>
<dbReference type="PATRIC" id="fig|320778.3.peg.3916"/>
<organism evidence="2 3">
    <name type="scientific">Photobacterium ganghwense</name>
    <dbReference type="NCBI Taxonomy" id="320778"/>
    <lineage>
        <taxon>Bacteria</taxon>
        <taxon>Pseudomonadati</taxon>
        <taxon>Pseudomonadota</taxon>
        <taxon>Gammaproteobacteria</taxon>
        <taxon>Vibrionales</taxon>
        <taxon>Vibrionaceae</taxon>
        <taxon>Photobacterium</taxon>
    </lineage>
</organism>
<protein>
    <recommendedName>
        <fullName evidence="4">Lipoprotein</fullName>
    </recommendedName>
</protein>
<name>A0A0J1JX17_9GAMM</name>
<feature type="compositionally biased region" description="Polar residues" evidence="1">
    <location>
        <begin position="32"/>
        <end position="78"/>
    </location>
</feature>
<keyword evidence="3" id="KW-1185">Reference proteome</keyword>
<proteinExistence type="predicted"/>
<dbReference type="STRING" id="320778.ABT57_18015"/>
<dbReference type="OrthoDB" id="8913515at2"/>
<dbReference type="PROSITE" id="PS51257">
    <property type="entry name" value="PROKAR_LIPOPROTEIN"/>
    <property type="match status" value="1"/>
</dbReference>